<dbReference type="eggNOG" id="COG0036">
    <property type="taxonomic scope" value="Bacteria"/>
</dbReference>
<dbReference type="EC" id="5.1.3.1" evidence="3"/>
<organism evidence="4">
    <name type="scientific">Mycoplasmopsis pulmonis (strain UAB CTIP)</name>
    <name type="common">Mycoplasma pulmonis</name>
    <dbReference type="NCBI Taxonomy" id="272635"/>
    <lineage>
        <taxon>Bacteria</taxon>
        <taxon>Bacillati</taxon>
        <taxon>Mycoplasmatota</taxon>
        <taxon>Mycoplasmoidales</taxon>
        <taxon>Metamycoplasmataceae</taxon>
        <taxon>Mycoplasmopsis</taxon>
    </lineage>
</organism>
<dbReference type="GO" id="GO:0005975">
    <property type="term" value="P:carbohydrate metabolic process"/>
    <property type="evidence" value="ECO:0007669"/>
    <property type="project" value="InterPro"/>
</dbReference>
<dbReference type="CDD" id="cd00429">
    <property type="entry name" value="RPE"/>
    <property type="match status" value="1"/>
</dbReference>
<dbReference type="AlphaFoldDB" id="Q98PN9"/>
<dbReference type="STRING" id="272635.gene:17577294"/>
<sequence>MKYIAPSLLNLKKDQRLNIANELLENGIKWIHYDVMDGKFVPNHAIEIEEIIHIKTNAKKHIADAHLMVENPLYYFEKLWDKVEYLTFHFEALKDENEIWKIIQKYKSKVKIGISLKPETKIEKLDPFLKDIDLVLIMSVEPGKGGQKFIDSSLEKIAYIKEKINKQNLNLVIQVDGGINNITAKQAFKSGGDVLVAGTYLVFEPTKEKIASLLD</sequence>
<dbReference type="NCBIfam" id="NF004076">
    <property type="entry name" value="PRK05581.1-4"/>
    <property type="match status" value="1"/>
</dbReference>
<dbReference type="BioCyc" id="MPUL272635:G1GT6-697-MONOMER"/>
<dbReference type="KEGG" id="mpu:MYPU_6830"/>
<keyword evidence="1" id="KW-0479">Metal-binding</keyword>
<reference evidence="3 4" key="1">
    <citation type="journal article" date="2001" name="Nucleic Acids Res.">
        <title>The complete genome sequence of the murine respiratory pathogen Mycoplasma pulmonis.</title>
        <authorList>
            <person name="Chambaud I."/>
            <person name="Heilig R."/>
            <person name="Ferris S."/>
            <person name="Barbe V."/>
            <person name="Samson D."/>
            <person name="Galisson F."/>
            <person name="Moszer I."/>
            <person name="Dybvig K."/>
            <person name="Wroblewski H."/>
            <person name="Viari A."/>
            <person name="Rocha E.P.C."/>
            <person name="Blanchard A."/>
        </authorList>
    </citation>
    <scope>NUCLEOTIDE SEQUENCE [LARGE SCALE GENOMIC DNA]</scope>
    <source>
        <strain evidence="3 4">UAB CTIP</strain>
    </source>
</reference>
<name>Q98PN9_MYCPU</name>
<dbReference type="HOGENOM" id="CLU_054856_2_2_14"/>
<dbReference type="EMBL" id="AL445565">
    <property type="protein sequence ID" value="CAC13856.1"/>
    <property type="molecule type" value="Genomic_DNA"/>
</dbReference>
<dbReference type="SUPFAM" id="SSF51366">
    <property type="entry name" value="Ribulose-phoshate binding barrel"/>
    <property type="match status" value="1"/>
</dbReference>
<dbReference type="RefSeq" id="WP_010925484.1">
    <property type="nucleotide sequence ID" value="NC_002771.1"/>
</dbReference>
<dbReference type="Gene3D" id="3.20.20.70">
    <property type="entry name" value="Aldolase class I"/>
    <property type="match status" value="1"/>
</dbReference>
<gene>
    <name evidence="3" type="ordered locus">MYPU_6830</name>
</gene>
<dbReference type="GO" id="GO:0004750">
    <property type="term" value="F:D-ribulose-phosphate 3-epimerase activity"/>
    <property type="evidence" value="ECO:0007669"/>
    <property type="project" value="UniProtKB-EC"/>
</dbReference>
<evidence type="ECO:0000313" key="3">
    <source>
        <dbReference type="EMBL" id="CAC13856.1"/>
    </source>
</evidence>
<dbReference type="PROSITE" id="PS01086">
    <property type="entry name" value="RIBUL_P_3_EPIMER_2"/>
    <property type="match status" value="1"/>
</dbReference>
<evidence type="ECO:0000313" key="4">
    <source>
        <dbReference type="Proteomes" id="UP000000528"/>
    </source>
</evidence>
<dbReference type="Pfam" id="PF00834">
    <property type="entry name" value="Ribul_P_3_epim"/>
    <property type="match status" value="1"/>
</dbReference>
<dbReference type="Proteomes" id="UP000000528">
    <property type="component" value="Chromosome"/>
</dbReference>
<evidence type="ECO:0000256" key="2">
    <source>
        <dbReference type="ARBA" id="ARBA00023235"/>
    </source>
</evidence>
<protein>
    <submittedName>
        <fullName evidence="3">RIBULOSE-PHOSPHATE 3-EPIMERASE (PENTOSE-5-PHOSPHATE 3-EPIMERASE) (PPE) (R5P3E)</fullName>
        <ecNumber evidence="3">5.1.3.1</ecNumber>
    </submittedName>
</protein>
<dbReference type="GO" id="GO:0046872">
    <property type="term" value="F:metal ion binding"/>
    <property type="evidence" value="ECO:0007669"/>
    <property type="project" value="UniProtKB-KW"/>
</dbReference>
<keyword evidence="2 3" id="KW-0413">Isomerase</keyword>
<dbReference type="InterPro" id="IPR000056">
    <property type="entry name" value="Ribul_P_3_epim-like"/>
</dbReference>
<dbReference type="InterPro" id="IPR013785">
    <property type="entry name" value="Aldolase_TIM"/>
</dbReference>
<proteinExistence type="predicted"/>
<accession>Q98PN9</accession>
<dbReference type="InterPro" id="IPR011060">
    <property type="entry name" value="RibuloseP-bd_barrel"/>
</dbReference>
<dbReference type="PIR" id="C90597">
    <property type="entry name" value="C90597"/>
</dbReference>
<dbReference type="PANTHER" id="PTHR11749">
    <property type="entry name" value="RIBULOSE-5-PHOSPHATE-3-EPIMERASE"/>
    <property type="match status" value="1"/>
</dbReference>
<evidence type="ECO:0000256" key="1">
    <source>
        <dbReference type="ARBA" id="ARBA00022723"/>
    </source>
</evidence>
<keyword evidence="4" id="KW-1185">Reference proteome</keyword>